<evidence type="ECO:0000313" key="7">
    <source>
        <dbReference type="WBParaSite" id="PSAMB.scaffold1212size34239.g11759.t1"/>
    </source>
</evidence>
<accession>A0A914URZ2</accession>
<proteinExistence type="predicted"/>
<dbReference type="InterPro" id="IPR045238">
    <property type="entry name" value="Tim23-like"/>
</dbReference>
<dbReference type="GO" id="GO:0005744">
    <property type="term" value="C:TIM23 mitochondrial import inner membrane translocase complex"/>
    <property type="evidence" value="ECO:0007669"/>
    <property type="project" value="TreeGrafter"/>
</dbReference>
<dbReference type="AlphaFoldDB" id="A0A914URZ2"/>
<evidence type="ECO:0000256" key="1">
    <source>
        <dbReference type="ARBA" id="ARBA00004141"/>
    </source>
</evidence>
<dbReference type="WBParaSite" id="PSAMB.scaffold1212size34239.g11759.t1">
    <property type="protein sequence ID" value="PSAMB.scaffold1212size34239.g11759.t1"/>
    <property type="gene ID" value="PSAMB.scaffold1212size34239.g11759"/>
</dbReference>
<reference evidence="7" key="1">
    <citation type="submission" date="2022-11" db="UniProtKB">
        <authorList>
            <consortium name="WormBaseParasite"/>
        </authorList>
    </citation>
    <scope>IDENTIFICATION</scope>
</reference>
<keyword evidence="3 5" id="KW-1133">Transmembrane helix</keyword>
<organism evidence="6 7">
    <name type="scientific">Plectus sambesii</name>
    <dbReference type="NCBI Taxonomy" id="2011161"/>
    <lineage>
        <taxon>Eukaryota</taxon>
        <taxon>Metazoa</taxon>
        <taxon>Ecdysozoa</taxon>
        <taxon>Nematoda</taxon>
        <taxon>Chromadorea</taxon>
        <taxon>Plectida</taxon>
        <taxon>Plectina</taxon>
        <taxon>Plectoidea</taxon>
        <taxon>Plectidae</taxon>
        <taxon>Plectus</taxon>
    </lineage>
</organism>
<evidence type="ECO:0000256" key="4">
    <source>
        <dbReference type="ARBA" id="ARBA00023136"/>
    </source>
</evidence>
<name>A0A914URZ2_9BILA</name>
<feature type="transmembrane region" description="Helical" evidence="5">
    <location>
        <begin position="162"/>
        <end position="182"/>
    </location>
</feature>
<dbReference type="Pfam" id="PF02466">
    <property type="entry name" value="Tim17"/>
    <property type="match status" value="1"/>
</dbReference>
<sequence>MSNDSGMMNAPVFPLDQIRNAGLPLGQQISPYLQVDPSIFRTSEPQYILPEGASPKRGRLELAFGQIGGAVGGGYLLGMARGTLPELRKNQDFKNWKPFGTRVVNAAVKHGSAWAQPIGTAVLLYSGCAVLMSYVRPDDELNSVFSGALAGGIFRCAHGTKAIAKGAGVGAGIAAAVTLLFIDREKVKDMLHLN</sequence>
<evidence type="ECO:0000256" key="5">
    <source>
        <dbReference type="SAM" id="Phobius"/>
    </source>
</evidence>
<evidence type="ECO:0000313" key="6">
    <source>
        <dbReference type="Proteomes" id="UP000887566"/>
    </source>
</evidence>
<dbReference type="GO" id="GO:0008320">
    <property type="term" value="F:protein transmembrane transporter activity"/>
    <property type="evidence" value="ECO:0007669"/>
    <property type="project" value="TreeGrafter"/>
</dbReference>
<keyword evidence="2 5" id="KW-0812">Transmembrane</keyword>
<dbReference type="GO" id="GO:0030150">
    <property type="term" value="P:protein import into mitochondrial matrix"/>
    <property type="evidence" value="ECO:0007669"/>
    <property type="project" value="TreeGrafter"/>
</dbReference>
<comment type="subcellular location">
    <subcellularLocation>
        <location evidence="1">Membrane</location>
        <topology evidence="1">Multi-pass membrane protein</topology>
    </subcellularLocation>
</comment>
<keyword evidence="6" id="KW-1185">Reference proteome</keyword>
<evidence type="ECO:0000256" key="3">
    <source>
        <dbReference type="ARBA" id="ARBA00022989"/>
    </source>
</evidence>
<dbReference type="PANTHER" id="PTHR15371">
    <property type="entry name" value="TIM23"/>
    <property type="match status" value="1"/>
</dbReference>
<dbReference type="Proteomes" id="UP000887566">
    <property type="component" value="Unplaced"/>
</dbReference>
<keyword evidence="4 5" id="KW-0472">Membrane</keyword>
<evidence type="ECO:0000256" key="2">
    <source>
        <dbReference type="ARBA" id="ARBA00022692"/>
    </source>
</evidence>
<protein>
    <submittedName>
        <fullName evidence="7">Mitochondrial import inner membrane translocase subunit TIM23</fullName>
    </submittedName>
</protein>
<dbReference type="PANTHER" id="PTHR15371:SF0">
    <property type="entry name" value="SD19278P"/>
    <property type="match status" value="1"/>
</dbReference>